<organism evidence="1 2">
    <name type="scientific">Avena sativa</name>
    <name type="common">Oat</name>
    <dbReference type="NCBI Taxonomy" id="4498"/>
    <lineage>
        <taxon>Eukaryota</taxon>
        <taxon>Viridiplantae</taxon>
        <taxon>Streptophyta</taxon>
        <taxon>Embryophyta</taxon>
        <taxon>Tracheophyta</taxon>
        <taxon>Spermatophyta</taxon>
        <taxon>Magnoliopsida</taxon>
        <taxon>Liliopsida</taxon>
        <taxon>Poales</taxon>
        <taxon>Poaceae</taxon>
        <taxon>BOP clade</taxon>
        <taxon>Pooideae</taxon>
        <taxon>Poodae</taxon>
        <taxon>Poeae</taxon>
        <taxon>Poeae Chloroplast Group 1 (Aveneae type)</taxon>
        <taxon>Aveninae</taxon>
        <taxon>Avena</taxon>
    </lineage>
</organism>
<dbReference type="Proteomes" id="UP001732700">
    <property type="component" value="Chromosome 3C"/>
</dbReference>
<accession>A0ACD5VMF0</accession>
<proteinExistence type="predicted"/>
<reference evidence="1" key="2">
    <citation type="submission" date="2025-09" db="UniProtKB">
        <authorList>
            <consortium name="EnsemblPlants"/>
        </authorList>
    </citation>
    <scope>IDENTIFICATION</scope>
</reference>
<dbReference type="EnsemblPlants" id="AVESA.00010b.r2.3CG0453230.1">
    <property type="protein sequence ID" value="AVESA.00010b.r2.3CG0453230.1.CDS"/>
    <property type="gene ID" value="AVESA.00010b.r2.3CG0453230"/>
</dbReference>
<evidence type="ECO:0000313" key="1">
    <source>
        <dbReference type="EnsemblPlants" id="AVESA.00010b.r2.3CG0453230.1.CDS"/>
    </source>
</evidence>
<name>A0ACD5VMF0_AVESA</name>
<protein>
    <submittedName>
        <fullName evidence="1">Uncharacterized protein</fullName>
    </submittedName>
</protein>
<sequence length="164" mass="17423">MDEATILSDATRHLKQLHDKVKALEAAGGGRSVVDETVVLVKKPCYGAARDDHGSPSAASSGSPAARNPLPEIEARFAEKGVMVTIVCEHTKGVVVRVLSEVEEGLHLSIKQANVMAFTASTVNITITAKLEEGFTVTAEDIVGRLNIVLQQQISTNSTEEMGN</sequence>
<evidence type="ECO:0000313" key="2">
    <source>
        <dbReference type="Proteomes" id="UP001732700"/>
    </source>
</evidence>
<reference evidence="1" key="1">
    <citation type="submission" date="2021-05" db="EMBL/GenBank/DDBJ databases">
        <authorList>
            <person name="Scholz U."/>
            <person name="Mascher M."/>
            <person name="Fiebig A."/>
        </authorList>
    </citation>
    <scope>NUCLEOTIDE SEQUENCE [LARGE SCALE GENOMIC DNA]</scope>
</reference>
<keyword evidence="2" id="KW-1185">Reference proteome</keyword>